<protein>
    <submittedName>
        <fullName evidence="3">Cytochrome c family protein</fullName>
    </submittedName>
</protein>
<reference evidence="3" key="1">
    <citation type="submission" date="2020-01" db="EMBL/GenBank/DDBJ databases">
        <authorList>
            <person name="Meier V. D."/>
            <person name="Meier V D."/>
        </authorList>
    </citation>
    <scope>NUCLEOTIDE SEQUENCE</scope>
    <source>
        <strain evidence="3">HLG_WM_MAG_03</strain>
    </source>
</reference>
<feature type="chain" id="PRO_5027983076" evidence="1">
    <location>
        <begin position="23"/>
        <end position="222"/>
    </location>
</feature>
<organism evidence="3">
    <name type="scientific">uncultured Sulfurovum sp</name>
    <dbReference type="NCBI Taxonomy" id="269237"/>
    <lineage>
        <taxon>Bacteria</taxon>
        <taxon>Pseudomonadati</taxon>
        <taxon>Campylobacterota</taxon>
        <taxon>Epsilonproteobacteria</taxon>
        <taxon>Campylobacterales</taxon>
        <taxon>Sulfurovaceae</taxon>
        <taxon>Sulfurovum</taxon>
        <taxon>environmental samples</taxon>
    </lineage>
</organism>
<dbReference type="InterPro" id="IPR021796">
    <property type="entry name" value="Tll0287-like_dom"/>
</dbReference>
<feature type="domain" description="Tll0287-like" evidence="2">
    <location>
        <begin position="62"/>
        <end position="217"/>
    </location>
</feature>
<sequence length="222" mass="24600">MKTKLLALTLLTPLLYIGCNSSGTQPVTPTVKTKEVEVVKEEVKVAATTKANSFTETTVSYANNKGTVKAQGMMHIESFMETLQPTLMGLIKSDNTYKTAMGGCTSMAQGMTNDYNAISPDTKIRRTALKYRNEKNKPDATDTIVMERFLASKSLKEPLVVEMPNHYRVYKALDMKQPCLACHGTNISEDLGKMLEKSYPKDMATHFKLGEFRGAIVAEVKK</sequence>
<gene>
    <name evidence="3" type="ORF">HELGO_WM20429</name>
</gene>
<evidence type="ECO:0000256" key="1">
    <source>
        <dbReference type="SAM" id="SignalP"/>
    </source>
</evidence>
<dbReference type="EMBL" id="CACVAR010000286">
    <property type="protein sequence ID" value="CAA6818230.1"/>
    <property type="molecule type" value="Genomic_DNA"/>
</dbReference>
<accession>A0A6S6TNL4</accession>
<dbReference type="Pfam" id="PF11845">
    <property type="entry name" value="Tll0287-like"/>
    <property type="match status" value="1"/>
</dbReference>
<dbReference type="AlphaFoldDB" id="A0A6S6TNL4"/>
<name>A0A6S6TNL4_9BACT</name>
<evidence type="ECO:0000259" key="2">
    <source>
        <dbReference type="Pfam" id="PF11845"/>
    </source>
</evidence>
<keyword evidence="1" id="KW-0732">Signal</keyword>
<feature type="signal peptide" evidence="1">
    <location>
        <begin position="1"/>
        <end position="22"/>
    </location>
</feature>
<proteinExistence type="predicted"/>
<evidence type="ECO:0000313" key="3">
    <source>
        <dbReference type="EMBL" id="CAA6818230.1"/>
    </source>
</evidence>